<evidence type="ECO:0000313" key="5">
    <source>
        <dbReference type="Proteomes" id="UP001601422"/>
    </source>
</evidence>
<keyword evidence="5" id="KW-1185">Reference proteome</keyword>
<dbReference type="PROSITE" id="PS51866">
    <property type="entry name" value="MOP"/>
    <property type="match status" value="1"/>
</dbReference>
<evidence type="ECO:0000256" key="1">
    <source>
        <dbReference type="ARBA" id="ARBA00022505"/>
    </source>
</evidence>
<dbReference type="EMBL" id="JBIAJP010000018">
    <property type="protein sequence ID" value="MFF0009142.1"/>
    <property type="molecule type" value="Genomic_DNA"/>
</dbReference>
<accession>A0ABW6N786</accession>
<protein>
    <submittedName>
        <fullName evidence="4">TOBE domain-containing protein</fullName>
    </submittedName>
</protein>
<reference evidence="4 5" key="1">
    <citation type="submission" date="2024-10" db="EMBL/GenBank/DDBJ databases">
        <title>The Natural Products Discovery Center: Release of the First 8490 Sequenced Strains for Exploring Actinobacteria Biosynthetic Diversity.</title>
        <authorList>
            <person name="Kalkreuter E."/>
            <person name="Kautsar S.A."/>
            <person name="Yang D."/>
            <person name="Bader C.D."/>
            <person name="Teijaro C.N."/>
            <person name="Fluegel L."/>
            <person name="Davis C.M."/>
            <person name="Simpson J.R."/>
            <person name="Lauterbach L."/>
            <person name="Steele A.D."/>
            <person name="Gui C."/>
            <person name="Meng S."/>
            <person name="Li G."/>
            <person name="Viehrig K."/>
            <person name="Ye F."/>
            <person name="Su P."/>
            <person name="Kiefer A.F."/>
            <person name="Nichols A."/>
            <person name="Cepeda A.J."/>
            <person name="Yan W."/>
            <person name="Fan B."/>
            <person name="Jiang Y."/>
            <person name="Adhikari A."/>
            <person name="Zheng C.-J."/>
            <person name="Schuster L."/>
            <person name="Cowan T.M."/>
            <person name="Smanski M.J."/>
            <person name="Chevrette M.G."/>
            <person name="De Carvalho L.P.S."/>
            <person name="Shen B."/>
        </authorList>
    </citation>
    <scope>NUCLEOTIDE SEQUENCE [LARGE SCALE GENOMIC DNA]</scope>
    <source>
        <strain evidence="4 5">NPDC005497</strain>
    </source>
</reference>
<sequence length="47" mass="4768">MVSVRRTVEGGEPTSAITRDAAEDLTLSPGTPVVALIKATDVSLATA</sequence>
<evidence type="ECO:0000256" key="2">
    <source>
        <dbReference type="PROSITE-ProRule" id="PRU01213"/>
    </source>
</evidence>
<dbReference type="InterPro" id="IPR008995">
    <property type="entry name" value="Mo/tungstate-bd_C_term_dom"/>
</dbReference>
<dbReference type="Gene3D" id="2.40.50.100">
    <property type="match status" value="1"/>
</dbReference>
<dbReference type="SUPFAM" id="SSF50331">
    <property type="entry name" value="MOP-like"/>
    <property type="match status" value="1"/>
</dbReference>
<dbReference type="Proteomes" id="UP001601422">
    <property type="component" value="Unassembled WGS sequence"/>
</dbReference>
<evidence type="ECO:0000259" key="3">
    <source>
        <dbReference type="PROSITE" id="PS51866"/>
    </source>
</evidence>
<feature type="domain" description="Mop" evidence="3">
    <location>
        <begin position="1"/>
        <end position="46"/>
    </location>
</feature>
<gene>
    <name evidence="4" type="ORF">ACFYQT_37780</name>
</gene>
<dbReference type="Pfam" id="PF03459">
    <property type="entry name" value="TOBE"/>
    <property type="match status" value="1"/>
</dbReference>
<dbReference type="InterPro" id="IPR004606">
    <property type="entry name" value="Mop_domain"/>
</dbReference>
<organism evidence="4 5">
    <name type="scientific">Streptomyces tibetensis</name>
    <dbReference type="NCBI Taxonomy" id="2382123"/>
    <lineage>
        <taxon>Bacteria</taxon>
        <taxon>Bacillati</taxon>
        <taxon>Actinomycetota</taxon>
        <taxon>Actinomycetes</taxon>
        <taxon>Kitasatosporales</taxon>
        <taxon>Streptomycetaceae</taxon>
        <taxon>Streptomyces</taxon>
    </lineage>
</organism>
<keyword evidence="1 2" id="KW-0500">Molybdenum</keyword>
<name>A0ABW6N786_9ACTN</name>
<dbReference type="RefSeq" id="WP_389835083.1">
    <property type="nucleotide sequence ID" value="NZ_JBIAJP010000018.1"/>
</dbReference>
<proteinExistence type="predicted"/>
<evidence type="ECO:0000313" key="4">
    <source>
        <dbReference type="EMBL" id="MFF0009142.1"/>
    </source>
</evidence>
<dbReference type="InterPro" id="IPR005116">
    <property type="entry name" value="Transp-assoc_OB_typ1"/>
</dbReference>
<comment type="caution">
    <text evidence="4">The sequence shown here is derived from an EMBL/GenBank/DDBJ whole genome shotgun (WGS) entry which is preliminary data.</text>
</comment>